<keyword evidence="4" id="KW-1185">Reference proteome</keyword>
<sequence>MGLIIAGAVNAYTKTLIDPTPVPEALTKEEVKADRLVEQIKLDVFKVANVWNALNGYKDVAPGVDWVMKDNDERMDFLEEMLDISENLLSVDARKMLISVSYASTGAPKEDIESRALAINSRLAVLIGLFRSMSAKLRADAA</sequence>
<evidence type="ECO:0000313" key="1">
    <source>
        <dbReference type="EMBL" id="KAF2409711.1"/>
    </source>
</evidence>
<reference evidence="2 3" key="2">
    <citation type="submission" date="2016-10" db="EMBL/GenBank/DDBJ databases">
        <authorList>
            <person name="de Groot N.N."/>
        </authorList>
    </citation>
    <scope>NUCLEOTIDE SEQUENCE [LARGE SCALE GENOMIC DNA]</scope>
    <source>
        <strain evidence="2 3">BS2772</strain>
    </source>
</reference>
<protein>
    <submittedName>
        <fullName evidence="2">Uncharacterized protein</fullName>
    </submittedName>
</protein>
<dbReference type="Proteomes" id="UP000748067">
    <property type="component" value="Unassembled WGS sequence"/>
</dbReference>
<dbReference type="Proteomes" id="UP000182470">
    <property type="component" value="Chromosome I"/>
</dbReference>
<dbReference type="EMBL" id="LT629704">
    <property type="protein sequence ID" value="SDM90221.1"/>
    <property type="molecule type" value="Genomic_DNA"/>
</dbReference>
<proteinExistence type="predicted"/>
<name>A0A1G9X126_9PSED</name>
<dbReference type="AlphaFoldDB" id="A0A1G9X126"/>
<organism evidence="2 3">
    <name type="scientific">Pseudomonas antarctica</name>
    <dbReference type="NCBI Taxonomy" id="219572"/>
    <lineage>
        <taxon>Bacteria</taxon>
        <taxon>Pseudomonadati</taxon>
        <taxon>Pseudomonadota</taxon>
        <taxon>Gammaproteobacteria</taxon>
        <taxon>Pseudomonadales</taxon>
        <taxon>Pseudomonadaceae</taxon>
        <taxon>Pseudomonas</taxon>
    </lineage>
</organism>
<evidence type="ECO:0000313" key="4">
    <source>
        <dbReference type="Proteomes" id="UP000748067"/>
    </source>
</evidence>
<evidence type="ECO:0000313" key="3">
    <source>
        <dbReference type="Proteomes" id="UP000182470"/>
    </source>
</evidence>
<dbReference type="EMBL" id="JXDI01000001">
    <property type="protein sequence ID" value="KAF2409711.1"/>
    <property type="molecule type" value="Genomic_DNA"/>
</dbReference>
<gene>
    <name evidence="1" type="ORF">PSAN_21260</name>
    <name evidence="2" type="ORF">SAMN04490179_1499</name>
</gene>
<reference evidence="1 4" key="1">
    <citation type="submission" date="2015-01" db="EMBL/GenBank/DDBJ databases">
        <title>Genome Sequence of Pseudomonas antarctica CMS 35.</title>
        <authorList>
            <person name="Voget S."/>
            <person name="Chow J."/>
            <person name="Daniel R."/>
            <person name="Streit W."/>
        </authorList>
    </citation>
    <scope>NUCLEOTIDE SEQUENCE [LARGE SCALE GENOMIC DNA]</scope>
    <source>
        <strain evidence="1 4">CMS 35</strain>
    </source>
</reference>
<accession>A0A1G9X126</accession>
<evidence type="ECO:0000313" key="2">
    <source>
        <dbReference type="EMBL" id="SDM90221.1"/>
    </source>
</evidence>